<protein>
    <submittedName>
        <fullName evidence="4">Transcriptional regulator, AraC family</fullName>
    </submittedName>
</protein>
<dbReference type="EMBL" id="CP001322">
    <property type="protein sequence ID" value="ACL06095.1"/>
    <property type="molecule type" value="Genomic_DNA"/>
</dbReference>
<dbReference type="InterPro" id="IPR009057">
    <property type="entry name" value="Homeodomain-like_sf"/>
</dbReference>
<evidence type="ECO:0000313" key="4">
    <source>
        <dbReference type="EMBL" id="ACL06095.1"/>
    </source>
</evidence>
<evidence type="ECO:0000256" key="2">
    <source>
        <dbReference type="ARBA" id="ARBA00023163"/>
    </source>
</evidence>
<evidence type="ECO:0000256" key="1">
    <source>
        <dbReference type="ARBA" id="ARBA00023015"/>
    </source>
</evidence>
<proteinExistence type="predicted"/>
<keyword evidence="2" id="KW-0804">Transcription</keyword>
<dbReference type="RefSeq" id="WP_015949141.1">
    <property type="nucleotide sequence ID" value="NC_011768.1"/>
</dbReference>
<dbReference type="KEGG" id="dal:Dalk_4416"/>
<dbReference type="eggNOG" id="COG2207">
    <property type="taxonomic scope" value="Bacteria"/>
</dbReference>
<sequence>MAKCTNPLFLAAQTCMSPSTFHHHFRALTAMSSLQFQKWLRLHEARILMLSDRMDAATAFFQVGYESPSQFSREYSRMFGAPPLRDIKKLREDPMAGQAVEY</sequence>
<dbReference type="GO" id="GO:0043565">
    <property type="term" value="F:sequence-specific DNA binding"/>
    <property type="evidence" value="ECO:0007669"/>
    <property type="project" value="InterPro"/>
</dbReference>
<accession>B8FNC6</accession>
<dbReference type="AlphaFoldDB" id="B8FNC6"/>
<keyword evidence="5" id="KW-1185">Reference proteome</keyword>
<gene>
    <name evidence="4" type="ordered locus">Dalk_4416</name>
</gene>
<keyword evidence="1" id="KW-0805">Transcription regulation</keyword>
<dbReference type="Gene3D" id="1.10.10.60">
    <property type="entry name" value="Homeodomain-like"/>
    <property type="match status" value="2"/>
</dbReference>
<dbReference type="HOGENOM" id="CLU_000445_81_16_7"/>
<dbReference type="PROSITE" id="PS01124">
    <property type="entry name" value="HTH_ARAC_FAMILY_2"/>
    <property type="match status" value="1"/>
</dbReference>
<organism evidence="4 5">
    <name type="scientific">Desulfatibacillum aliphaticivorans</name>
    <dbReference type="NCBI Taxonomy" id="218208"/>
    <lineage>
        <taxon>Bacteria</taxon>
        <taxon>Pseudomonadati</taxon>
        <taxon>Thermodesulfobacteriota</taxon>
        <taxon>Desulfobacteria</taxon>
        <taxon>Desulfobacterales</taxon>
        <taxon>Desulfatibacillaceae</taxon>
        <taxon>Desulfatibacillum</taxon>
    </lineage>
</organism>
<dbReference type="GO" id="GO:0003700">
    <property type="term" value="F:DNA-binding transcription factor activity"/>
    <property type="evidence" value="ECO:0007669"/>
    <property type="project" value="InterPro"/>
</dbReference>
<reference evidence="4 5" key="1">
    <citation type="journal article" date="2012" name="Environ. Microbiol.">
        <title>The genome sequence of Desulfatibacillum alkenivorans AK-01: a blueprint for anaerobic alkane oxidation.</title>
        <authorList>
            <person name="Callaghan A.V."/>
            <person name="Morris B.E."/>
            <person name="Pereira I.A."/>
            <person name="McInerney M.J."/>
            <person name="Austin R.N."/>
            <person name="Groves J.T."/>
            <person name="Kukor J.J."/>
            <person name="Suflita J.M."/>
            <person name="Young L.Y."/>
            <person name="Zylstra G.J."/>
            <person name="Wawrik B."/>
        </authorList>
    </citation>
    <scope>NUCLEOTIDE SEQUENCE [LARGE SCALE GENOMIC DNA]</scope>
    <source>
        <strain evidence="4 5">AK-01</strain>
    </source>
</reference>
<dbReference type="Pfam" id="PF12833">
    <property type="entry name" value="HTH_18"/>
    <property type="match status" value="1"/>
</dbReference>
<dbReference type="PANTHER" id="PTHR43436:SF1">
    <property type="entry name" value="TRANSCRIPTIONAL REGULATORY PROTEIN"/>
    <property type="match status" value="1"/>
</dbReference>
<dbReference type="PANTHER" id="PTHR43436">
    <property type="entry name" value="ARAC-FAMILY TRANSCRIPTIONAL REGULATOR"/>
    <property type="match status" value="1"/>
</dbReference>
<dbReference type="Proteomes" id="UP000000739">
    <property type="component" value="Chromosome"/>
</dbReference>
<dbReference type="InterPro" id="IPR018060">
    <property type="entry name" value="HTH_AraC"/>
</dbReference>
<feature type="domain" description="HTH araC/xylS-type" evidence="3">
    <location>
        <begin position="10"/>
        <end position="89"/>
    </location>
</feature>
<name>B8FNC6_DESAL</name>
<dbReference type="SUPFAM" id="SSF46689">
    <property type="entry name" value="Homeodomain-like"/>
    <property type="match status" value="1"/>
</dbReference>
<evidence type="ECO:0000313" key="5">
    <source>
        <dbReference type="Proteomes" id="UP000000739"/>
    </source>
</evidence>
<dbReference type="SMART" id="SM00342">
    <property type="entry name" value="HTH_ARAC"/>
    <property type="match status" value="1"/>
</dbReference>
<evidence type="ECO:0000259" key="3">
    <source>
        <dbReference type="PROSITE" id="PS01124"/>
    </source>
</evidence>